<keyword evidence="11 16" id="KW-0472">Membrane</keyword>
<feature type="transmembrane region" description="Helical" evidence="16">
    <location>
        <begin position="859"/>
        <end position="880"/>
    </location>
</feature>
<dbReference type="PROSITE" id="PS00154">
    <property type="entry name" value="ATPASE_E1_E2"/>
    <property type="match status" value="1"/>
</dbReference>
<proteinExistence type="inferred from homology"/>
<dbReference type="SUPFAM" id="SSF81653">
    <property type="entry name" value="Calcium ATPase, transduction domain A"/>
    <property type="match status" value="1"/>
</dbReference>
<feature type="binding site" evidence="15">
    <location>
        <position position="762"/>
    </location>
    <ligand>
        <name>Mg(2+)</name>
        <dbReference type="ChEBI" id="CHEBI:18420"/>
    </ligand>
</feature>
<accession>A0A8C1ND11</accession>
<dbReference type="InterPro" id="IPR023214">
    <property type="entry name" value="HAD_sf"/>
</dbReference>
<dbReference type="CDD" id="cd02073">
    <property type="entry name" value="P-type_ATPase_APLT_Dnf-like"/>
    <property type="match status" value="1"/>
</dbReference>
<dbReference type="Gene3D" id="2.70.150.10">
    <property type="entry name" value="Calcium-transporting ATPase, cytoplasmic transduction domain A"/>
    <property type="match status" value="1"/>
</dbReference>
<comment type="cofactor">
    <cofactor evidence="1 15">
        <name>Mg(2+)</name>
        <dbReference type="ChEBI" id="CHEBI:18420"/>
    </cofactor>
</comment>
<feature type="binding site" evidence="15">
    <location>
        <position position="377"/>
    </location>
    <ligand>
        <name>Mg(2+)</name>
        <dbReference type="ChEBI" id="CHEBI:18420"/>
    </ligand>
</feature>
<dbReference type="AlphaFoldDB" id="A0A8C1ND11"/>
<feature type="binding site" evidence="14">
    <location>
        <position position="651"/>
    </location>
    <ligand>
        <name>ATP</name>
        <dbReference type="ChEBI" id="CHEBI:30616"/>
    </ligand>
</feature>
<feature type="binding site" evidence="14">
    <location>
        <position position="376"/>
    </location>
    <ligand>
        <name>ATP</name>
        <dbReference type="ChEBI" id="CHEBI:30616"/>
    </ligand>
</feature>
<dbReference type="NCBIfam" id="TIGR01494">
    <property type="entry name" value="ATPase_P-type"/>
    <property type="match status" value="1"/>
</dbReference>
<feature type="transmembrane region" description="Helical" evidence="16">
    <location>
        <begin position="969"/>
        <end position="991"/>
    </location>
</feature>
<evidence type="ECO:0000256" key="7">
    <source>
        <dbReference type="ARBA" id="ARBA00022840"/>
    </source>
</evidence>
<feature type="transmembrane region" description="Helical" evidence="16">
    <location>
        <begin position="84"/>
        <end position="102"/>
    </location>
</feature>
<evidence type="ECO:0000256" key="15">
    <source>
        <dbReference type="PIRSR" id="PIRSR606539-3"/>
    </source>
</evidence>
<feature type="transmembrane region" description="Helical" evidence="16">
    <location>
        <begin position="819"/>
        <end position="839"/>
    </location>
</feature>
<feature type="binding site" evidence="14">
    <location>
        <position position="377"/>
    </location>
    <ligand>
        <name>ATP</name>
        <dbReference type="ChEBI" id="CHEBI:30616"/>
    </ligand>
</feature>
<dbReference type="SUPFAM" id="SSF81660">
    <property type="entry name" value="Metal cation-transporting ATPase, ATP-binding domain N"/>
    <property type="match status" value="1"/>
</dbReference>
<evidence type="ECO:0000256" key="6">
    <source>
        <dbReference type="ARBA" id="ARBA00022741"/>
    </source>
</evidence>
<evidence type="ECO:0000313" key="20">
    <source>
        <dbReference type="Ensembl" id="ENSCCRP00010089795.1"/>
    </source>
</evidence>
<dbReference type="Pfam" id="PF16212">
    <property type="entry name" value="PhoLip_ATPase_C"/>
    <property type="match status" value="1"/>
</dbReference>
<dbReference type="GO" id="GO:0045332">
    <property type="term" value="P:phospholipid translocation"/>
    <property type="evidence" value="ECO:0007669"/>
    <property type="project" value="TreeGrafter"/>
</dbReference>
<feature type="binding site" evidence="15">
    <location>
        <position position="766"/>
    </location>
    <ligand>
        <name>Mg(2+)</name>
        <dbReference type="ChEBI" id="CHEBI:18420"/>
    </ligand>
</feature>
<dbReference type="PANTHER" id="PTHR24092:SF80">
    <property type="entry name" value="PHOSPHOLIPID-TRANSPORTING ATPASE IM-RELATED"/>
    <property type="match status" value="1"/>
</dbReference>
<dbReference type="GO" id="GO:0007030">
    <property type="term" value="P:Golgi organization"/>
    <property type="evidence" value="ECO:0007669"/>
    <property type="project" value="TreeGrafter"/>
</dbReference>
<keyword evidence="10 16" id="KW-1133">Transmembrane helix</keyword>
<evidence type="ECO:0000256" key="13">
    <source>
        <dbReference type="PIRSR" id="PIRSR606539-1"/>
    </source>
</evidence>
<evidence type="ECO:0000256" key="14">
    <source>
        <dbReference type="PIRSR" id="PIRSR606539-2"/>
    </source>
</evidence>
<dbReference type="InterPro" id="IPR008250">
    <property type="entry name" value="ATPase_P-typ_transduc_dom_A_sf"/>
</dbReference>
<dbReference type="InterPro" id="IPR032630">
    <property type="entry name" value="P_typ_ATPase_c"/>
</dbReference>
<dbReference type="GO" id="GO:0000287">
    <property type="term" value="F:magnesium ion binding"/>
    <property type="evidence" value="ECO:0007669"/>
    <property type="project" value="UniProtKB-UniRule"/>
</dbReference>
<dbReference type="InterPro" id="IPR023299">
    <property type="entry name" value="ATPase_P-typ_cyto_dom_N"/>
</dbReference>
<feature type="binding site" evidence="14">
    <location>
        <position position="375"/>
    </location>
    <ligand>
        <name>ATP</name>
        <dbReference type="ChEBI" id="CHEBI:30616"/>
    </ligand>
</feature>
<feature type="transmembrane region" description="Helical" evidence="16">
    <location>
        <begin position="259"/>
        <end position="281"/>
    </location>
</feature>
<evidence type="ECO:0000256" key="5">
    <source>
        <dbReference type="ARBA" id="ARBA00022723"/>
    </source>
</evidence>
<feature type="domain" description="P-type ATPase C-terminal" evidence="19">
    <location>
        <begin position="788"/>
        <end position="1040"/>
    </location>
</feature>
<keyword evidence="5 15" id="KW-0479">Metal-binding</keyword>
<feature type="binding site" evidence="14">
    <location>
        <position position="653"/>
    </location>
    <ligand>
        <name>ATP</name>
        <dbReference type="ChEBI" id="CHEBI:30616"/>
    </ligand>
</feature>
<feature type="binding site" evidence="14">
    <location>
        <position position="765"/>
    </location>
    <ligand>
        <name>ATP</name>
        <dbReference type="ChEBI" id="CHEBI:30616"/>
    </ligand>
</feature>
<feature type="active site" description="4-aspartylphosphate intermediate" evidence="13">
    <location>
        <position position="375"/>
    </location>
</feature>
<protein>
    <recommendedName>
        <fullName evidence="16">Phospholipid-transporting ATPase</fullName>
        <ecNumber evidence="16">7.6.2.1</ecNumber>
    </recommendedName>
</protein>
<name>A0A8C1ND11_CYPCA</name>
<dbReference type="GO" id="GO:0005886">
    <property type="term" value="C:plasma membrane"/>
    <property type="evidence" value="ECO:0007669"/>
    <property type="project" value="TreeGrafter"/>
</dbReference>
<evidence type="ECO:0000259" key="19">
    <source>
        <dbReference type="Pfam" id="PF16212"/>
    </source>
</evidence>
<dbReference type="GO" id="GO:0140326">
    <property type="term" value="F:ATPase-coupled intramembrane lipid transporter activity"/>
    <property type="evidence" value="ECO:0007669"/>
    <property type="project" value="UniProtKB-EC"/>
</dbReference>
<dbReference type="FunFam" id="3.40.1110.10:FF:000188">
    <property type="entry name" value="Phospholipid-transporting ATPase"/>
    <property type="match status" value="1"/>
</dbReference>
<dbReference type="InterPro" id="IPR023298">
    <property type="entry name" value="ATPase_P-typ_TM_dom_sf"/>
</dbReference>
<feature type="region of interest" description="Disordered" evidence="17">
    <location>
        <begin position="1"/>
        <end position="25"/>
    </location>
</feature>
<dbReference type="InterPro" id="IPR006539">
    <property type="entry name" value="P-type_ATPase_IV"/>
</dbReference>
<dbReference type="GO" id="GO:0005524">
    <property type="term" value="F:ATP binding"/>
    <property type="evidence" value="ECO:0007669"/>
    <property type="project" value="UniProtKB-UniRule"/>
</dbReference>
<keyword evidence="9 16" id="KW-1278">Translocase</keyword>
<feature type="binding site" evidence="14">
    <location>
        <position position="571"/>
    </location>
    <ligand>
        <name>ATP</name>
        <dbReference type="ChEBI" id="CHEBI:30616"/>
    </ligand>
</feature>
<dbReference type="InterPro" id="IPR001757">
    <property type="entry name" value="P_typ_ATPase"/>
</dbReference>
<evidence type="ECO:0000256" key="11">
    <source>
        <dbReference type="ARBA" id="ARBA00023136"/>
    </source>
</evidence>
<evidence type="ECO:0000256" key="1">
    <source>
        <dbReference type="ARBA" id="ARBA00001946"/>
    </source>
</evidence>
<dbReference type="InterPro" id="IPR018303">
    <property type="entry name" value="ATPase_P-typ_P_site"/>
</dbReference>
<dbReference type="Gene3D" id="3.40.50.1000">
    <property type="entry name" value="HAD superfamily/HAD-like"/>
    <property type="match status" value="1"/>
</dbReference>
<feature type="binding site" evidence="14">
    <location>
        <position position="473"/>
    </location>
    <ligand>
        <name>ATP</name>
        <dbReference type="ChEBI" id="CHEBI:30616"/>
    </ligand>
</feature>
<feature type="binding site" evidence="14">
    <location>
        <position position="742"/>
    </location>
    <ligand>
        <name>ATP</name>
        <dbReference type="ChEBI" id="CHEBI:30616"/>
    </ligand>
</feature>
<evidence type="ECO:0000256" key="16">
    <source>
        <dbReference type="RuleBase" id="RU362033"/>
    </source>
</evidence>
<evidence type="ECO:0000259" key="18">
    <source>
        <dbReference type="Pfam" id="PF16209"/>
    </source>
</evidence>
<dbReference type="SFLD" id="SFLDS00003">
    <property type="entry name" value="Haloacid_Dehalogenase"/>
    <property type="match status" value="1"/>
</dbReference>
<dbReference type="Proteomes" id="UP000694427">
    <property type="component" value="Unplaced"/>
</dbReference>
<organism evidence="20 21">
    <name type="scientific">Cyprinus carpio</name>
    <name type="common">Common carp</name>
    <dbReference type="NCBI Taxonomy" id="7962"/>
    <lineage>
        <taxon>Eukaryota</taxon>
        <taxon>Metazoa</taxon>
        <taxon>Chordata</taxon>
        <taxon>Craniata</taxon>
        <taxon>Vertebrata</taxon>
        <taxon>Euteleostomi</taxon>
        <taxon>Actinopterygii</taxon>
        <taxon>Neopterygii</taxon>
        <taxon>Teleostei</taxon>
        <taxon>Ostariophysi</taxon>
        <taxon>Cypriniformes</taxon>
        <taxon>Cyprinidae</taxon>
        <taxon>Cyprininae</taxon>
        <taxon>Cyprinus</taxon>
    </lineage>
</organism>
<reference evidence="20" key="2">
    <citation type="submission" date="2025-09" db="UniProtKB">
        <authorList>
            <consortium name="Ensembl"/>
        </authorList>
    </citation>
    <scope>IDENTIFICATION</scope>
</reference>
<dbReference type="GO" id="GO:0016887">
    <property type="term" value="F:ATP hydrolysis activity"/>
    <property type="evidence" value="ECO:0007669"/>
    <property type="project" value="InterPro"/>
</dbReference>
<feature type="transmembrane region" description="Helical" evidence="16">
    <location>
        <begin position="1011"/>
        <end position="1033"/>
    </location>
</feature>
<feature type="transmembrane region" description="Helical" evidence="16">
    <location>
        <begin position="301"/>
        <end position="327"/>
    </location>
</feature>
<keyword evidence="8 15" id="KW-0460">Magnesium</keyword>
<dbReference type="SFLD" id="SFLDF00027">
    <property type="entry name" value="p-type_atpase"/>
    <property type="match status" value="1"/>
</dbReference>
<feature type="transmembrane region" description="Helical" evidence="16">
    <location>
        <begin position="938"/>
        <end position="957"/>
    </location>
</feature>
<dbReference type="PRINTS" id="PR00119">
    <property type="entry name" value="CATATPASE"/>
</dbReference>
<keyword evidence="21" id="KW-1185">Reference proteome</keyword>
<feature type="binding site" evidence="14">
    <location>
        <position position="652"/>
    </location>
    <ligand>
        <name>ATP</name>
        <dbReference type="ChEBI" id="CHEBI:30616"/>
    </ligand>
</feature>
<evidence type="ECO:0000256" key="9">
    <source>
        <dbReference type="ARBA" id="ARBA00022967"/>
    </source>
</evidence>
<dbReference type="SUPFAM" id="SSF56784">
    <property type="entry name" value="HAD-like"/>
    <property type="match status" value="1"/>
</dbReference>
<evidence type="ECO:0000256" key="2">
    <source>
        <dbReference type="ARBA" id="ARBA00004141"/>
    </source>
</evidence>
<dbReference type="GO" id="GO:0005802">
    <property type="term" value="C:trans-Golgi network"/>
    <property type="evidence" value="ECO:0007669"/>
    <property type="project" value="TreeGrafter"/>
</dbReference>
<dbReference type="Gene3D" id="3.40.1110.10">
    <property type="entry name" value="Calcium-transporting ATPase, cytoplasmic domain N"/>
    <property type="match status" value="1"/>
</dbReference>
<feature type="binding site" evidence="14">
    <location>
        <position position="537"/>
    </location>
    <ligand>
        <name>ATP</name>
        <dbReference type="ChEBI" id="CHEBI:30616"/>
    </ligand>
</feature>
<feature type="compositionally biased region" description="Polar residues" evidence="17">
    <location>
        <begin position="1117"/>
        <end position="1128"/>
    </location>
</feature>
<feature type="binding site" evidence="14">
    <location>
        <position position="514"/>
    </location>
    <ligand>
        <name>ATP</name>
        <dbReference type="ChEBI" id="CHEBI:30616"/>
    </ligand>
</feature>
<keyword evidence="7 14" id="KW-0067">ATP-binding</keyword>
<feature type="region of interest" description="Disordered" evidence="17">
    <location>
        <begin position="1043"/>
        <end position="1066"/>
    </location>
</feature>
<dbReference type="Ensembl" id="ENSCCRT00010099562.1">
    <property type="protein sequence ID" value="ENSCCRP00010089795.1"/>
    <property type="gene ID" value="ENSCCRG00010039179.1"/>
</dbReference>
<dbReference type="InterPro" id="IPR036412">
    <property type="entry name" value="HAD-like_sf"/>
</dbReference>
<dbReference type="InterPro" id="IPR044492">
    <property type="entry name" value="P_typ_ATPase_HD_dom"/>
</dbReference>
<sequence length="1147" mass="130787">MLVPWRGDWNPRSKSPGQEEERHVRANDRDYNERFSYADNHIKTAKYNVFTFLPINLFEQFQRFANAYFLVLLILQLIPEISSLSWFTTIVPLVLVLAITAVKDATDDYHMIYEFYRTLSVSSLCCLQADLLLLSSSEPYGLCYIETAELDGETNLKVRQALTVTSDLGDDVAKLADFNGEVICEPPNNKLDKFTGTLFWKDNKYPLDNEKMLLRGCVLRNTEWCFGLVIFAGLQTKLMQNCGRTKFKRTSIDKLMNTLVLWIFGFLICMGIILAIGNTIWEQKVGSNFWEYLQWKELTISAVFSGFLTFWSYVIILNTVVPISLYVSVEVLRLGHSYFINWDRRMYYSRKATPAEARTTTLNEELGQVEFIFSDKTGTLTQNIMVFNKCSINGKTYGTLAHFLLYKTPCVDFSFNPLMDRKFRFHDSSLVEAIKLEEPLVQEFFRLLALCHTIMPEERNEGELVYQAQSPDEGALVTAARNFGFVFRSRTPETITLYEMGQAVTYQLLAILDFNNVRKRMSVIVRNPKGQLKLYSKGADTILFDRLDPSNEELMFTTSEHLNEFAGEGLRTLALAYKDLDEDVFDEWMKKLLFASTALENREEKLGALYEEIEQGMMLLGATAIEDKLQEGVPETIACLTLANIKIWVLTGDKLETAMNIGYSCNMLRDDMNEVFIISGHTMVEVRQELRTFSSRAADIGFAWINVSLRPVRSIQNLEQILVDVACLCKTVICCRVTPLQKALVVELIKRHKRAVTLAIGDGANDVSMIKTAHIGVGISGQEGMQAVLASDYSFAQFRYLQRLLLVHGRWSYHRMCNFLCYFFYKNFAFTLVHFWYGFLCGFSAQTVYDQWFITLFNIVYTSLPVLAMGLFDQVSLYSLRYPNLYRPGQLNQLFNKRKFFTCTLQGVCTSFILFFIPYGAFMSAVRDDGAHISDQQAFAVTIATSLVIVVSAQIGLDTNYWTAVNHFFIWGSLAVYFAILFAMHSDGIFTIFPNQFPFIGTARNSLNQKIVWLVILLTTVVCIMPMVAVRFIKADLYPTHTDKQASRRQGPQEQNFRRVRRTSSRRSAYAFAHQQGYGELITSGKNMKIPTASTSTYPLSSPARGNSVVKNSVVSGTTDAAETNSTGFRRESDQNQEVTVEDLEAR</sequence>
<feature type="transmembrane region" description="Helical" evidence="16">
    <location>
        <begin position="900"/>
        <end position="926"/>
    </location>
</feature>
<dbReference type="FunFam" id="3.40.50.1000:FF:000014">
    <property type="entry name" value="Phospholipid-transporting ATPase"/>
    <property type="match status" value="1"/>
</dbReference>
<dbReference type="InterPro" id="IPR032631">
    <property type="entry name" value="P-type_ATPase_N"/>
</dbReference>
<keyword evidence="6 14" id="KW-0547">Nucleotide-binding</keyword>
<feature type="binding site" evidence="15">
    <location>
        <position position="375"/>
    </location>
    <ligand>
        <name>Mg(2+)</name>
        <dbReference type="ChEBI" id="CHEBI:18420"/>
    </ligand>
</feature>
<dbReference type="Pfam" id="PF13246">
    <property type="entry name" value="Cation_ATPase"/>
    <property type="match status" value="1"/>
</dbReference>
<dbReference type="SUPFAM" id="SSF81665">
    <property type="entry name" value="Calcium ATPase, transmembrane domain M"/>
    <property type="match status" value="1"/>
</dbReference>
<evidence type="ECO:0000256" key="10">
    <source>
        <dbReference type="ARBA" id="ARBA00022989"/>
    </source>
</evidence>
<comment type="subcellular location">
    <subcellularLocation>
        <location evidence="2 16">Membrane</location>
        <topology evidence="2 16">Multi-pass membrane protein</topology>
    </subcellularLocation>
</comment>
<dbReference type="EC" id="7.6.2.1" evidence="16"/>
<feature type="binding site" evidence="14">
    <location>
        <position position="736"/>
    </location>
    <ligand>
        <name>ATP</name>
        <dbReference type="ChEBI" id="CHEBI:30616"/>
    </ligand>
</feature>
<dbReference type="NCBIfam" id="TIGR01652">
    <property type="entry name" value="ATPase-Plipid"/>
    <property type="match status" value="1"/>
</dbReference>
<dbReference type="SFLD" id="SFLDG00002">
    <property type="entry name" value="C1.7:_P-type_atpase_like"/>
    <property type="match status" value="1"/>
</dbReference>
<evidence type="ECO:0000256" key="12">
    <source>
        <dbReference type="ARBA" id="ARBA00034036"/>
    </source>
</evidence>
<evidence type="ECO:0000256" key="17">
    <source>
        <dbReference type="SAM" id="MobiDB-lite"/>
    </source>
</evidence>
<reference evidence="20" key="1">
    <citation type="submission" date="2025-08" db="UniProtKB">
        <authorList>
            <consortium name="Ensembl"/>
        </authorList>
    </citation>
    <scope>IDENTIFICATION</scope>
</reference>
<comment type="similarity">
    <text evidence="3 16">Belongs to the cation transport ATPase (P-type) (TC 3.A.3) family. Type IV subfamily.</text>
</comment>
<evidence type="ECO:0000256" key="8">
    <source>
        <dbReference type="ARBA" id="ARBA00022842"/>
    </source>
</evidence>
<feature type="binding site" evidence="14">
    <location>
        <position position="766"/>
    </location>
    <ligand>
        <name>ATP</name>
        <dbReference type="ChEBI" id="CHEBI:30616"/>
    </ligand>
</feature>
<evidence type="ECO:0000256" key="4">
    <source>
        <dbReference type="ARBA" id="ARBA00022692"/>
    </source>
</evidence>
<dbReference type="Pfam" id="PF16209">
    <property type="entry name" value="PhoLip_ATPase_N"/>
    <property type="match status" value="1"/>
</dbReference>
<feature type="domain" description="P-type ATPase N-terminal" evidence="18">
    <location>
        <begin position="24"/>
        <end position="90"/>
    </location>
</feature>
<keyword evidence="4 16" id="KW-0812">Transmembrane</keyword>
<comment type="catalytic activity">
    <reaction evidence="12 16">
        <text>ATP + H2O + phospholipidSide 1 = ADP + phosphate + phospholipidSide 2.</text>
        <dbReference type="EC" id="7.6.2.1"/>
    </reaction>
</comment>
<feature type="region of interest" description="Disordered" evidence="17">
    <location>
        <begin position="1113"/>
        <end position="1147"/>
    </location>
</feature>
<dbReference type="PANTHER" id="PTHR24092">
    <property type="entry name" value="PROBABLE PHOSPHOLIPID-TRANSPORTING ATPASE"/>
    <property type="match status" value="1"/>
</dbReference>
<evidence type="ECO:0000256" key="3">
    <source>
        <dbReference type="ARBA" id="ARBA00008109"/>
    </source>
</evidence>
<evidence type="ECO:0000313" key="21">
    <source>
        <dbReference type="Proteomes" id="UP000694427"/>
    </source>
</evidence>